<evidence type="ECO:0000313" key="3">
    <source>
        <dbReference type="Proteomes" id="UP000187495"/>
    </source>
</evidence>
<dbReference type="RefSeq" id="WP_076555174.1">
    <property type="nucleotide sequence ID" value="NZ_FTNU01000006.1"/>
</dbReference>
<dbReference type="AlphaFoldDB" id="A0A1N7EPR6"/>
<dbReference type="STRING" id="34061.B0189_02145"/>
<feature type="region of interest" description="Disordered" evidence="1">
    <location>
        <begin position="49"/>
        <end position="78"/>
    </location>
</feature>
<sequence>MIHLTTNSTQTAILAHQHSRQILQQLGIVLWVDKNRRVLTLPAATQPAVSLADKPAKQHTSQSDIVSKTDSQRGDVANVPPVKPLVQIASIPHQSTQDKHANQTKVALPLPNLQTSQSSQLEIRFQIQAMAYRQWLIMVDVDRLDIAGRELWLSLQRAIGQAAQMHGLSCMVKKLDYPPFVDDPNANSISMANTSLKGFIFGCMRESLGLRHIAPLTSLPDYLNLQNLYQLKLHQSHQIEQMLLDKTAKQRFWQALHSSD</sequence>
<accession>A0A1N7EPR6</accession>
<evidence type="ECO:0000313" key="2">
    <source>
        <dbReference type="EMBL" id="SIR90042.1"/>
    </source>
</evidence>
<organism evidence="2 3">
    <name type="scientific">Moraxella cuniculi DSM 21768</name>
    <dbReference type="NCBI Taxonomy" id="1122245"/>
    <lineage>
        <taxon>Bacteria</taxon>
        <taxon>Pseudomonadati</taxon>
        <taxon>Pseudomonadota</taxon>
        <taxon>Gammaproteobacteria</taxon>
        <taxon>Moraxellales</taxon>
        <taxon>Moraxellaceae</taxon>
        <taxon>Moraxella</taxon>
    </lineage>
</organism>
<dbReference type="EMBL" id="FTNU01000006">
    <property type="protein sequence ID" value="SIR90042.1"/>
    <property type="molecule type" value="Genomic_DNA"/>
</dbReference>
<keyword evidence="3" id="KW-1185">Reference proteome</keyword>
<evidence type="ECO:0000256" key="1">
    <source>
        <dbReference type="SAM" id="MobiDB-lite"/>
    </source>
</evidence>
<feature type="compositionally biased region" description="Polar residues" evidence="1">
    <location>
        <begin position="58"/>
        <end position="69"/>
    </location>
</feature>
<dbReference type="Proteomes" id="UP000187495">
    <property type="component" value="Unassembled WGS sequence"/>
</dbReference>
<reference evidence="3" key="1">
    <citation type="submission" date="2017-01" db="EMBL/GenBank/DDBJ databases">
        <authorList>
            <person name="Varghese N."/>
            <person name="Submissions S."/>
        </authorList>
    </citation>
    <scope>NUCLEOTIDE SEQUENCE [LARGE SCALE GENOMIC DNA]</scope>
    <source>
        <strain evidence="3">DSM 21768</strain>
    </source>
</reference>
<protein>
    <submittedName>
        <fullName evidence="2">Uncharacterized protein</fullName>
    </submittedName>
</protein>
<gene>
    <name evidence="2" type="ORF">SAMN02745664_10691</name>
</gene>
<name>A0A1N7EPR6_9GAMM</name>
<proteinExistence type="predicted"/>